<accession>A0A242MB98</accession>
<evidence type="ECO:0000313" key="1">
    <source>
        <dbReference type="EMBL" id="OTP68013.1"/>
    </source>
</evidence>
<comment type="caution">
    <text evidence="1">The sequence shown here is derived from an EMBL/GenBank/DDBJ whole genome shotgun (WGS) entry which is preliminary data.</text>
</comment>
<name>A0A242MB98_CABSO</name>
<dbReference type="AlphaFoldDB" id="A0A242MB98"/>
<evidence type="ECO:0000313" key="2">
    <source>
        <dbReference type="EMBL" id="OXC75547.1"/>
    </source>
</evidence>
<dbReference type="EMBL" id="NBTY01000181">
    <property type="protein sequence ID" value="OTP68013.1"/>
    <property type="molecule type" value="Genomic_DNA"/>
</dbReference>
<evidence type="ECO:0000313" key="3">
    <source>
        <dbReference type="Proteomes" id="UP000194546"/>
    </source>
</evidence>
<reference evidence="1 3" key="3">
    <citation type="submission" date="2017-03" db="EMBL/GenBank/DDBJ databases">
        <title>Genome analysis of strain PAMC 26510.</title>
        <authorList>
            <person name="Oh H.-M."/>
            <person name="Yang J.-A."/>
        </authorList>
    </citation>
    <scope>NUCLEOTIDE SEQUENCE [LARGE SCALE GENOMIC DNA]</scope>
    <source>
        <strain evidence="1 3">PAMC 26510</strain>
    </source>
</reference>
<dbReference type="Proteomes" id="UP000194546">
    <property type="component" value="Unassembled WGS sequence"/>
</dbReference>
<proteinExistence type="predicted"/>
<reference evidence="4" key="1">
    <citation type="submission" date="2017-01" db="EMBL/GenBank/DDBJ databases">
        <title>Genome Analysis of Deinococcus marmoris KOPRI26562.</title>
        <authorList>
            <person name="Kim J.H."/>
            <person name="Oh H.-M."/>
        </authorList>
    </citation>
    <scope>NUCLEOTIDE SEQUENCE [LARGE SCALE GENOMIC DNA]</scope>
    <source>
        <strain evidence="4">PAMC 26633</strain>
    </source>
</reference>
<organism evidence="1 3">
    <name type="scientific">Caballeronia sordidicola</name>
    <name type="common">Burkholderia sordidicola</name>
    <dbReference type="NCBI Taxonomy" id="196367"/>
    <lineage>
        <taxon>Bacteria</taxon>
        <taxon>Pseudomonadati</taxon>
        <taxon>Pseudomonadota</taxon>
        <taxon>Betaproteobacteria</taxon>
        <taxon>Burkholderiales</taxon>
        <taxon>Burkholderiaceae</taxon>
        <taxon>Caballeronia</taxon>
    </lineage>
</organism>
<reference evidence="2" key="2">
    <citation type="submission" date="2017-01" db="EMBL/GenBank/DDBJ databases">
        <authorList>
            <person name="Mah S.A."/>
            <person name="Swanson W.J."/>
            <person name="Moy G.W."/>
            <person name="Vacquier V.D."/>
        </authorList>
    </citation>
    <scope>NUCLEOTIDE SEQUENCE</scope>
    <source>
        <strain evidence="2">PAMC 26633</strain>
    </source>
</reference>
<evidence type="ECO:0000313" key="4">
    <source>
        <dbReference type="Proteomes" id="UP000214720"/>
    </source>
</evidence>
<dbReference type="Proteomes" id="UP000214720">
    <property type="component" value="Unassembled WGS sequence"/>
</dbReference>
<dbReference type="EMBL" id="MTHB01000168">
    <property type="protein sequence ID" value="OXC75547.1"/>
    <property type="molecule type" value="Genomic_DNA"/>
</dbReference>
<protein>
    <submittedName>
        <fullName evidence="1">Uncharacterized protein</fullName>
    </submittedName>
</protein>
<sequence>MAYLKEGTKLYLSQIGENDGKFKVVKLRLALDTIDGSDTQNIHVIIK</sequence>
<gene>
    <name evidence="2" type="ORF">BSU04_26350</name>
    <name evidence="1" type="ORF">PAMC26510_29785</name>
</gene>